<reference evidence="2 3" key="1">
    <citation type="journal article" date="2021" name="Commun. Biol.">
        <title>The genome of Shorea leprosula (Dipterocarpaceae) highlights the ecological relevance of drought in aseasonal tropical rainforests.</title>
        <authorList>
            <person name="Ng K.K.S."/>
            <person name="Kobayashi M.J."/>
            <person name="Fawcett J.A."/>
            <person name="Hatakeyama M."/>
            <person name="Paape T."/>
            <person name="Ng C.H."/>
            <person name="Ang C.C."/>
            <person name="Tnah L.H."/>
            <person name="Lee C.T."/>
            <person name="Nishiyama T."/>
            <person name="Sese J."/>
            <person name="O'Brien M.J."/>
            <person name="Copetti D."/>
            <person name="Mohd Noor M.I."/>
            <person name="Ong R.C."/>
            <person name="Putra M."/>
            <person name="Sireger I.Z."/>
            <person name="Indrioko S."/>
            <person name="Kosugi Y."/>
            <person name="Izuno A."/>
            <person name="Isagi Y."/>
            <person name="Lee S.L."/>
            <person name="Shimizu K.K."/>
        </authorList>
    </citation>
    <scope>NUCLEOTIDE SEQUENCE [LARGE SCALE GENOMIC DNA]</scope>
    <source>
        <strain evidence="2">214</strain>
    </source>
</reference>
<dbReference type="Proteomes" id="UP001054252">
    <property type="component" value="Unassembled WGS sequence"/>
</dbReference>
<keyword evidence="1" id="KW-0812">Transmembrane</keyword>
<evidence type="ECO:0000313" key="3">
    <source>
        <dbReference type="Proteomes" id="UP001054252"/>
    </source>
</evidence>
<protein>
    <submittedName>
        <fullName evidence="2">Uncharacterized protein</fullName>
    </submittedName>
</protein>
<dbReference type="EMBL" id="BPVZ01000082">
    <property type="protein sequence ID" value="GKV29070.1"/>
    <property type="molecule type" value="Genomic_DNA"/>
</dbReference>
<proteinExistence type="predicted"/>
<evidence type="ECO:0000256" key="1">
    <source>
        <dbReference type="SAM" id="Phobius"/>
    </source>
</evidence>
<evidence type="ECO:0000313" key="2">
    <source>
        <dbReference type="EMBL" id="GKV29070.1"/>
    </source>
</evidence>
<feature type="transmembrane region" description="Helical" evidence="1">
    <location>
        <begin position="38"/>
        <end position="56"/>
    </location>
</feature>
<keyword evidence="1" id="KW-0472">Membrane</keyword>
<keyword evidence="1" id="KW-1133">Transmembrane helix</keyword>
<gene>
    <name evidence="2" type="ORF">SLEP1_g38041</name>
</gene>
<keyword evidence="3" id="KW-1185">Reference proteome</keyword>
<sequence length="157" mass="16619">MSISPTRVCFIKCLTHGADAMKYVSTPYPVRRKGGRDWIGLLLLIIAAAAAHYLPLLTATAIVAAHCSVICCCSLLRACWSCCCVVGVAAMQLTAQKLLGVAYCLPLPIACRCSLLAAAHFLPLLTTQSFAAAHCSGGLLELLLLITQALLELLLCC</sequence>
<organism evidence="2 3">
    <name type="scientific">Rubroshorea leprosula</name>
    <dbReference type="NCBI Taxonomy" id="152421"/>
    <lineage>
        <taxon>Eukaryota</taxon>
        <taxon>Viridiplantae</taxon>
        <taxon>Streptophyta</taxon>
        <taxon>Embryophyta</taxon>
        <taxon>Tracheophyta</taxon>
        <taxon>Spermatophyta</taxon>
        <taxon>Magnoliopsida</taxon>
        <taxon>eudicotyledons</taxon>
        <taxon>Gunneridae</taxon>
        <taxon>Pentapetalae</taxon>
        <taxon>rosids</taxon>
        <taxon>malvids</taxon>
        <taxon>Malvales</taxon>
        <taxon>Dipterocarpaceae</taxon>
        <taxon>Rubroshorea</taxon>
    </lineage>
</organism>
<comment type="caution">
    <text evidence="2">The sequence shown here is derived from an EMBL/GenBank/DDBJ whole genome shotgun (WGS) entry which is preliminary data.</text>
</comment>
<accession>A0AAV5KWU9</accession>
<name>A0AAV5KWU9_9ROSI</name>
<dbReference type="AlphaFoldDB" id="A0AAV5KWU9"/>